<dbReference type="RefSeq" id="WP_005741956.1">
    <property type="nucleotide sequence ID" value="NZ_CP031226.1"/>
</dbReference>
<gene>
    <name evidence="1" type="ORF">PLA107_031615</name>
</gene>
<sequence>MKFEWEEQDIKSGRKVDSHNRAERYIIGYDPRCMGKDNLALISLRDGMITSSGKTHAEMAEHLTEAKYRPVDIDLEDHLPVKD</sequence>
<keyword evidence="1" id="KW-0614">Plasmid</keyword>
<organism evidence="1 2">
    <name type="scientific">Pseudomonas amygdali pv. lachrymans str. M301315</name>
    <dbReference type="NCBI Taxonomy" id="629260"/>
    <lineage>
        <taxon>Bacteria</taxon>
        <taxon>Pseudomonadati</taxon>
        <taxon>Pseudomonadota</taxon>
        <taxon>Gammaproteobacteria</taxon>
        <taxon>Pseudomonadales</taxon>
        <taxon>Pseudomonadaceae</taxon>
        <taxon>Pseudomonas</taxon>
        <taxon>Pseudomonas amygdali</taxon>
    </lineage>
</organism>
<name>A0AAD0PVZ4_PSEAV</name>
<evidence type="ECO:0000313" key="2">
    <source>
        <dbReference type="Proteomes" id="UP000006426"/>
    </source>
</evidence>
<proteinExistence type="predicted"/>
<accession>A0AAD0PVZ4</accession>
<geneLocation type="plasmid" evidence="2">
    <name>pmppla107</name>
</geneLocation>
<dbReference type="AlphaFoldDB" id="A0AAD0PVZ4"/>
<dbReference type="EMBL" id="CP031226">
    <property type="protein sequence ID" value="AXH59773.1"/>
    <property type="molecule type" value="Genomic_DNA"/>
</dbReference>
<reference evidence="1 2" key="1">
    <citation type="journal article" date="2011" name="PLoS Pathog.">
        <title>Dynamic evolution of pathogenicity revealed by sequencing and comparative genomics of 19 Pseudomonas syringae isolates.</title>
        <authorList>
            <person name="Baltrus D.A."/>
            <person name="Nishimura M.T."/>
            <person name="Romanchuk A."/>
            <person name="Chang J.H."/>
            <person name="Mukhtar M.S."/>
            <person name="Cherkis K."/>
            <person name="Roach J."/>
            <person name="Grant S.R."/>
            <person name="Jones C.D."/>
            <person name="Dangl J.L."/>
        </authorList>
    </citation>
    <scope>NUCLEOTIDE SEQUENCE [LARGE SCALE GENOMIC DNA]</scope>
    <source>
        <strain evidence="1 2">M301315</strain>
    </source>
</reference>
<evidence type="ECO:0000313" key="1">
    <source>
        <dbReference type="EMBL" id="AXH59773.1"/>
    </source>
</evidence>
<protein>
    <submittedName>
        <fullName evidence="1">Uncharacterized protein</fullName>
    </submittedName>
</protein>
<dbReference type="GeneID" id="39474381"/>
<dbReference type="Proteomes" id="UP000006426">
    <property type="component" value="Plasmid pmppla107"/>
</dbReference>